<dbReference type="Pfam" id="PF00347">
    <property type="entry name" value="Ribosomal_L6"/>
    <property type="match status" value="2"/>
</dbReference>
<sequence>MKTILQSETITVPENVTVECRNRCVRVTGPRGSIHKEFVHAPIQITKKGNQVTVSYWGGDRKQNALVHTVYTRIGNMITGVLRGYRYKMRSASAHFPIIIAISDDKKVVEVKNFLGEKRSRFIPLAEGVTAERSTANKDEIFLEGIDVENVGLMAAQIHQSILVKHKDIRKFLDGIFVSEKGHLDDE</sequence>
<protein>
    <submittedName>
        <fullName evidence="5">60S ribosomal protein L9-A</fullName>
    </submittedName>
</protein>
<keyword evidence="6" id="KW-1185">Reference proteome</keyword>
<name>A0ABQ9YLU8_9EUKA</name>
<accession>A0ABQ9YLU8</accession>
<evidence type="ECO:0000256" key="2">
    <source>
        <dbReference type="ARBA" id="ARBA00022980"/>
    </source>
</evidence>
<dbReference type="InterPro" id="IPR002359">
    <property type="entry name" value="Ribosomal_uL6_CS2"/>
</dbReference>
<dbReference type="SUPFAM" id="SSF56053">
    <property type="entry name" value="Ribosomal protein L6"/>
    <property type="match status" value="2"/>
</dbReference>
<evidence type="ECO:0000313" key="6">
    <source>
        <dbReference type="Proteomes" id="UP001281761"/>
    </source>
</evidence>
<dbReference type="InterPro" id="IPR020040">
    <property type="entry name" value="Ribosomal_uL6_a/b-dom"/>
</dbReference>
<proteinExistence type="inferred from homology"/>
<dbReference type="InterPro" id="IPR036789">
    <property type="entry name" value="Ribosomal_uL6-like_a/b-dom_sf"/>
</dbReference>
<evidence type="ECO:0000259" key="4">
    <source>
        <dbReference type="Pfam" id="PF00347"/>
    </source>
</evidence>
<feature type="domain" description="Large ribosomal subunit protein uL6 alpha-beta" evidence="4">
    <location>
        <begin position="12"/>
        <end position="84"/>
    </location>
</feature>
<reference evidence="5 6" key="1">
    <citation type="journal article" date="2022" name="bioRxiv">
        <title>Genomics of Preaxostyla Flagellates Illuminates Evolutionary Transitions and the Path Towards Mitochondrial Loss.</title>
        <authorList>
            <person name="Novak L.V.F."/>
            <person name="Treitli S.C."/>
            <person name="Pyrih J."/>
            <person name="Halakuc P."/>
            <person name="Pipaliya S.V."/>
            <person name="Vacek V."/>
            <person name="Brzon O."/>
            <person name="Soukal P."/>
            <person name="Eme L."/>
            <person name="Dacks J.B."/>
            <person name="Karnkowska A."/>
            <person name="Elias M."/>
            <person name="Hampl V."/>
        </authorList>
    </citation>
    <scope>NUCLEOTIDE SEQUENCE [LARGE SCALE GENOMIC DNA]</scope>
    <source>
        <strain evidence="5">NAU3</strain>
        <tissue evidence="5">Gut</tissue>
    </source>
</reference>
<keyword evidence="2 5" id="KW-0689">Ribosomal protein</keyword>
<dbReference type="Proteomes" id="UP001281761">
    <property type="component" value="Unassembled WGS sequence"/>
</dbReference>
<organism evidence="5 6">
    <name type="scientific">Blattamonas nauphoetae</name>
    <dbReference type="NCBI Taxonomy" id="2049346"/>
    <lineage>
        <taxon>Eukaryota</taxon>
        <taxon>Metamonada</taxon>
        <taxon>Preaxostyla</taxon>
        <taxon>Oxymonadida</taxon>
        <taxon>Blattamonas</taxon>
    </lineage>
</organism>
<dbReference type="GO" id="GO:0005840">
    <property type="term" value="C:ribosome"/>
    <property type="evidence" value="ECO:0007669"/>
    <property type="project" value="UniProtKB-KW"/>
</dbReference>
<keyword evidence="3" id="KW-0687">Ribonucleoprotein</keyword>
<gene>
    <name evidence="5" type="ORF">BLNAU_22</name>
</gene>
<dbReference type="PROSITE" id="PS00700">
    <property type="entry name" value="RIBOSOMAL_L6_2"/>
    <property type="match status" value="1"/>
</dbReference>
<evidence type="ECO:0000256" key="1">
    <source>
        <dbReference type="ARBA" id="ARBA00009356"/>
    </source>
</evidence>
<evidence type="ECO:0000256" key="3">
    <source>
        <dbReference type="ARBA" id="ARBA00023274"/>
    </source>
</evidence>
<dbReference type="PIRSF" id="PIRSF002162">
    <property type="entry name" value="Ribosomal_L6"/>
    <property type="match status" value="1"/>
</dbReference>
<dbReference type="InterPro" id="IPR000702">
    <property type="entry name" value="Ribosomal_uL6-like"/>
</dbReference>
<dbReference type="EMBL" id="JARBJD010000001">
    <property type="protein sequence ID" value="KAK2964722.1"/>
    <property type="molecule type" value="Genomic_DNA"/>
</dbReference>
<dbReference type="PANTHER" id="PTHR11655">
    <property type="entry name" value="60S/50S RIBOSOMAL PROTEIN L6/L9"/>
    <property type="match status" value="1"/>
</dbReference>
<feature type="domain" description="Large ribosomal subunit protein uL6 alpha-beta" evidence="4">
    <location>
        <begin position="109"/>
        <end position="175"/>
    </location>
</feature>
<evidence type="ECO:0000313" key="5">
    <source>
        <dbReference type="EMBL" id="KAK2964722.1"/>
    </source>
</evidence>
<comment type="similarity">
    <text evidence="1">Belongs to the universal ribosomal protein uL6 family.</text>
</comment>
<dbReference type="Gene3D" id="3.90.930.12">
    <property type="entry name" value="Ribosomal protein L6, alpha-beta domain"/>
    <property type="match status" value="2"/>
</dbReference>
<dbReference type="PANTHER" id="PTHR11655:SF16">
    <property type="entry name" value="60S RIBOSOMAL PROTEIN L9"/>
    <property type="match status" value="1"/>
</dbReference>
<comment type="caution">
    <text evidence="5">The sequence shown here is derived from an EMBL/GenBank/DDBJ whole genome shotgun (WGS) entry which is preliminary data.</text>
</comment>